<evidence type="ECO:0000259" key="4">
    <source>
        <dbReference type="PROSITE" id="PS50089"/>
    </source>
</evidence>
<dbReference type="PANTHER" id="PTHR10131:SF138">
    <property type="entry name" value="RE66324P"/>
    <property type="match status" value="1"/>
</dbReference>
<keyword evidence="1 3" id="KW-0863">Zinc-finger</keyword>
<dbReference type="Pfam" id="PF21355">
    <property type="entry name" value="TRAF-mep_MATH"/>
    <property type="match status" value="1"/>
</dbReference>
<reference evidence="5" key="1">
    <citation type="journal article" date="2018" name="PLoS Negl. Trop. Dis.">
        <title>Sialome diversity of ticks revealed by RNAseq of single tick salivary glands.</title>
        <authorList>
            <person name="Perner J."/>
            <person name="Kropackova S."/>
            <person name="Kopacek P."/>
            <person name="Ribeiro J.M."/>
        </authorList>
    </citation>
    <scope>NUCLEOTIDE SEQUENCE</scope>
    <source>
        <strain evidence="5">Siblings of single egg batch collected in Ceske Budejovice</strain>
        <tissue evidence="5">Salivary glands</tissue>
    </source>
</reference>
<keyword evidence="1 3" id="KW-0479">Metal-binding</keyword>
<organism evidence="5">
    <name type="scientific">Ixodes ricinus</name>
    <name type="common">Common tick</name>
    <name type="synonym">Acarus ricinus</name>
    <dbReference type="NCBI Taxonomy" id="34613"/>
    <lineage>
        <taxon>Eukaryota</taxon>
        <taxon>Metazoa</taxon>
        <taxon>Ecdysozoa</taxon>
        <taxon>Arthropoda</taxon>
        <taxon>Chelicerata</taxon>
        <taxon>Arachnida</taxon>
        <taxon>Acari</taxon>
        <taxon>Parasitiformes</taxon>
        <taxon>Ixodida</taxon>
        <taxon>Ixodoidea</taxon>
        <taxon>Ixodidae</taxon>
        <taxon>Ixodinae</taxon>
        <taxon>Ixodes</taxon>
    </lineage>
</organism>
<accession>A0A147BD01</accession>
<feature type="domain" description="RING-type" evidence="4">
    <location>
        <begin position="34"/>
        <end position="72"/>
    </location>
</feature>
<dbReference type="FunFam" id="3.30.40.10:FF:000751">
    <property type="entry name" value="Tnf receptor associated factor, putative"/>
    <property type="match status" value="1"/>
</dbReference>
<proteinExistence type="predicted"/>
<protein>
    <submittedName>
        <fullName evidence="5">Putative tnf receptor-associated factor 5</fullName>
    </submittedName>
</protein>
<dbReference type="Gene3D" id="2.60.210.10">
    <property type="entry name" value="Apoptosis, Tumor Necrosis Factor Receptor Associated Protein 2, Chain A"/>
    <property type="match status" value="1"/>
</dbReference>
<dbReference type="GO" id="GO:0005164">
    <property type="term" value="F:tumor necrosis factor receptor binding"/>
    <property type="evidence" value="ECO:0007669"/>
    <property type="project" value="TreeGrafter"/>
</dbReference>
<dbReference type="Gene3D" id="3.30.40.10">
    <property type="entry name" value="Zinc/RING finger domain, C3HC4 (zinc finger)"/>
    <property type="match status" value="2"/>
</dbReference>
<dbReference type="PANTHER" id="PTHR10131">
    <property type="entry name" value="TNF RECEPTOR ASSOCIATED FACTOR"/>
    <property type="match status" value="1"/>
</dbReference>
<dbReference type="GO" id="GO:0008270">
    <property type="term" value="F:zinc ion binding"/>
    <property type="evidence" value="ECO:0007669"/>
    <property type="project" value="UniProtKB-KW"/>
</dbReference>
<evidence type="ECO:0000313" key="5">
    <source>
        <dbReference type="EMBL" id="JAR88647.1"/>
    </source>
</evidence>
<sequence length="463" mass="51319">GPVEALSLRMVGFSDALDWRPLLFLEPVIAEKTCVLCGTVGRRAVRLFCEHVVCSDCHAECVEQGGVCPLDRKPFCEDDLVRLDYSAGYLGKRRVACWNAPSGCNFVGPVSGLLEHFQQCTFHTVSCPQCHSPVLRSNVVRHCREGCSLRLAADTAAVNCLNLDRNSIEQAQNELREALGKISEDLVLLQSGLNLCREDIRATHTSCRRLLEDQASKLDDLAATCIDSFTKELRLLQVVSADVQYGVFSSRTSEKTLLKQLQAHDIQLFQKFAEDVKTAVMTVGNSNRDHLTEALQAPGGQPISAAERVSQSLVCFCVPQRYHWYAKHWTVMKTTASEGLTASLEGPTWNAFGYSVGLRLELDNDDNFNCYFRIHPGSSDSELEWPFRKSFVFGIVHPEDKSKGISLKVDADLDRENPCFQRPGEGTERALGCVVAPLCSADELEDGGFVCSNMVLMFLQVMP</sequence>
<dbReference type="InterPro" id="IPR013083">
    <property type="entry name" value="Znf_RING/FYVE/PHD"/>
</dbReference>
<dbReference type="PROSITE" id="PS50089">
    <property type="entry name" value="ZF_RING_2"/>
    <property type="match status" value="1"/>
</dbReference>
<dbReference type="InterPro" id="IPR008974">
    <property type="entry name" value="TRAF-like"/>
</dbReference>
<dbReference type="GO" id="GO:0043122">
    <property type="term" value="P:regulation of canonical NF-kappaB signal transduction"/>
    <property type="evidence" value="ECO:0007669"/>
    <property type="project" value="TreeGrafter"/>
</dbReference>
<dbReference type="InterPro" id="IPR001841">
    <property type="entry name" value="Znf_RING"/>
</dbReference>
<evidence type="ECO:0000256" key="2">
    <source>
        <dbReference type="ARBA" id="ARBA00022833"/>
    </source>
</evidence>
<evidence type="ECO:0000256" key="1">
    <source>
        <dbReference type="ARBA" id="ARBA00022771"/>
    </source>
</evidence>
<keyword evidence="5" id="KW-0675">Receptor</keyword>
<dbReference type="InterPro" id="IPR049342">
    <property type="entry name" value="TRAF1-6_MATH_dom"/>
</dbReference>
<feature type="non-terminal residue" evidence="5">
    <location>
        <position position="1"/>
    </location>
</feature>
<keyword evidence="2" id="KW-0862">Zinc</keyword>
<dbReference type="SUPFAM" id="SSF57850">
    <property type="entry name" value="RING/U-box"/>
    <property type="match status" value="1"/>
</dbReference>
<dbReference type="EMBL" id="GEGO01006757">
    <property type="protein sequence ID" value="JAR88647.1"/>
    <property type="molecule type" value="Transcribed_RNA"/>
</dbReference>
<name>A0A147BD01_IXORI</name>
<dbReference type="AlphaFoldDB" id="A0A147BD01"/>
<evidence type="ECO:0000256" key="3">
    <source>
        <dbReference type="PROSITE-ProRule" id="PRU00175"/>
    </source>
</evidence>
<dbReference type="SUPFAM" id="SSF49599">
    <property type="entry name" value="TRAF domain-like"/>
    <property type="match status" value="2"/>
</dbReference>
<dbReference type="GO" id="GO:0009898">
    <property type="term" value="C:cytoplasmic side of plasma membrane"/>
    <property type="evidence" value="ECO:0007669"/>
    <property type="project" value="TreeGrafter"/>
</dbReference>